<dbReference type="Gene3D" id="3.40.50.720">
    <property type="entry name" value="NAD(P)-binding Rossmann-like Domain"/>
    <property type="match status" value="1"/>
</dbReference>
<evidence type="ECO:0000313" key="3">
    <source>
        <dbReference type="Proteomes" id="UP001594351"/>
    </source>
</evidence>
<organism evidence="2 3">
    <name type="scientific">candidate division CSSED10-310 bacterium</name>
    <dbReference type="NCBI Taxonomy" id="2855610"/>
    <lineage>
        <taxon>Bacteria</taxon>
        <taxon>Bacteria division CSSED10-310</taxon>
    </lineage>
</organism>
<dbReference type="CDD" id="cd05233">
    <property type="entry name" value="SDR_c"/>
    <property type="match status" value="1"/>
</dbReference>
<keyword evidence="3" id="KW-1185">Reference proteome</keyword>
<name>A0ABV6YR19_UNCC1</name>
<sequence>MIQPVADQNKIAPSSKIALVTGASRGIGREVAVHLGKCGYAVVINYKDHGPEAEAAVTEINKAGGQAIALQADVSVLEEVASLFQHIVKEFEELHIIINNVGPYLFRSILDTDPVEWDHIIRSNLYSSYYCCFHGFPLLKAAGWGRIINMSCAAVQYMQAEPKRTPYRIAKTGVLLLARSLATELARYNITVNTIAPGIVDNGAYSEEFRAKIVEDIPVRRLGTATDVIQVLDFLLQPQSDYITGTCIEVAGGWRL</sequence>
<accession>A0ABV6YR19</accession>
<evidence type="ECO:0000313" key="2">
    <source>
        <dbReference type="EMBL" id="MFC1848649.1"/>
    </source>
</evidence>
<gene>
    <name evidence="2" type="ORF">ACFL27_00435</name>
</gene>
<protein>
    <submittedName>
        <fullName evidence="2">SDR family oxidoreductase</fullName>
    </submittedName>
</protein>
<dbReference type="InterPro" id="IPR002347">
    <property type="entry name" value="SDR_fam"/>
</dbReference>
<reference evidence="2 3" key="1">
    <citation type="submission" date="2024-09" db="EMBL/GenBank/DDBJ databases">
        <title>Laminarin stimulates single cell rates of sulfate reduction while oxygen inhibits transcriptomic activity in coastal marine sediment.</title>
        <authorList>
            <person name="Lindsay M."/>
            <person name="Orcutt B."/>
            <person name="Emerson D."/>
            <person name="Stepanauskas R."/>
            <person name="D'Angelo T."/>
        </authorList>
    </citation>
    <scope>NUCLEOTIDE SEQUENCE [LARGE SCALE GENOMIC DNA]</scope>
    <source>
        <strain evidence="2">SAG AM-311-K15</strain>
    </source>
</reference>
<proteinExistence type="inferred from homology"/>
<dbReference type="PANTHER" id="PTHR42879">
    <property type="entry name" value="3-OXOACYL-(ACYL-CARRIER-PROTEIN) REDUCTASE"/>
    <property type="match status" value="1"/>
</dbReference>
<dbReference type="PRINTS" id="PR00081">
    <property type="entry name" value="GDHRDH"/>
</dbReference>
<dbReference type="Proteomes" id="UP001594351">
    <property type="component" value="Unassembled WGS sequence"/>
</dbReference>
<dbReference type="PANTHER" id="PTHR42879:SF2">
    <property type="entry name" value="3-OXOACYL-[ACYL-CARRIER-PROTEIN] REDUCTASE FABG"/>
    <property type="match status" value="1"/>
</dbReference>
<comment type="similarity">
    <text evidence="1">Belongs to the short-chain dehydrogenases/reductases (SDR) family.</text>
</comment>
<dbReference type="PRINTS" id="PR00080">
    <property type="entry name" value="SDRFAMILY"/>
</dbReference>
<dbReference type="InterPro" id="IPR036291">
    <property type="entry name" value="NAD(P)-bd_dom_sf"/>
</dbReference>
<dbReference type="SUPFAM" id="SSF51735">
    <property type="entry name" value="NAD(P)-binding Rossmann-fold domains"/>
    <property type="match status" value="1"/>
</dbReference>
<dbReference type="Pfam" id="PF13561">
    <property type="entry name" value="adh_short_C2"/>
    <property type="match status" value="1"/>
</dbReference>
<dbReference type="EMBL" id="JBHPBY010000003">
    <property type="protein sequence ID" value="MFC1848649.1"/>
    <property type="molecule type" value="Genomic_DNA"/>
</dbReference>
<dbReference type="InterPro" id="IPR050259">
    <property type="entry name" value="SDR"/>
</dbReference>
<comment type="caution">
    <text evidence="2">The sequence shown here is derived from an EMBL/GenBank/DDBJ whole genome shotgun (WGS) entry which is preliminary data.</text>
</comment>
<evidence type="ECO:0000256" key="1">
    <source>
        <dbReference type="ARBA" id="ARBA00006484"/>
    </source>
</evidence>